<evidence type="ECO:0000313" key="5">
    <source>
        <dbReference type="Proteomes" id="UP000297890"/>
    </source>
</evidence>
<dbReference type="Gene3D" id="3.40.50.1820">
    <property type="entry name" value="alpha/beta hydrolase"/>
    <property type="match status" value="1"/>
</dbReference>
<keyword evidence="2 4" id="KW-0378">Hydrolase</keyword>
<dbReference type="InterPro" id="IPR050300">
    <property type="entry name" value="GDXG_lipolytic_enzyme"/>
</dbReference>
<protein>
    <submittedName>
        <fullName evidence="4">Alpha/beta hydrolase</fullName>
    </submittedName>
</protein>
<dbReference type="AlphaFoldDB" id="A0A4Z0F7V0"/>
<evidence type="ECO:0000259" key="3">
    <source>
        <dbReference type="Pfam" id="PF20434"/>
    </source>
</evidence>
<dbReference type="InterPro" id="IPR029058">
    <property type="entry name" value="AB_hydrolase_fold"/>
</dbReference>
<sequence>MDRKWQVSGLVLAALLVLPVASFGGGWLRAPLSETAASSAAVRQTLAYGSLPTQQLDIWTVPAGDRPAPLVMFVHGGAWMYGNRTAAASRWLPAHLTRQGYAYASIDYRLVPDVTVEAQVEDVVQALEALLDRATELGIDRGRVVLMGHSAGAHLAALVGTDERYLKAAGLSFADLSGVIANDGAAYDVPAQMREHGRIMQRTYATVFGNDPARQRALSPTYNAAAPNARAFLLLHVERPDGVRQADALGRALAAAGTAVEYGRFSGKGLLGHIEINRKLGDPDHAATAVMDAWLRKIFAK</sequence>
<keyword evidence="5" id="KW-1185">Reference proteome</keyword>
<dbReference type="InterPro" id="IPR049492">
    <property type="entry name" value="BD-FAE-like_dom"/>
</dbReference>
<dbReference type="PROSITE" id="PS01173">
    <property type="entry name" value="LIPASE_GDXG_HIS"/>
    <property type="match status" value="1"/>
</dbReference>
<gene>
    <name evidence="4" type="ORF">E4680_07990</name>
</gene>
<reference evidence="4 5" key="1">
    <citation type="journal article" date="2019" name="ISME J.">
        <title>Candidatus Macondimonas diazotrophica, a novel gammaproteobacterial genus dominating crude-oil-contaminated coastal sediments.</title>
        <authorList>
            <person name="Karthikeyan S."/>
            <person name="Konstantinidis K."/>
        </authorList>
    </citation>
    <scope>NUCLEOTIDE SEQUENCE [LARGE SCALE GENOMIC DNA]</scope>
    <source>
        <strain evidence="4 5">KTK01</strain>
    </source>
</reference>
<dbReference type="RefSeq" id="WP_135281889.1">
    <property type="nucleotide sequence ID" value="NZ_SRIO01000009.1"/>
</dbReference>
<dbReference type="EMBL" id="SRIO01000009">
    <property type="protein sequence ID" value="TFZ82414.1"/>
    <property type="molecule type" value="Genomic_DNA"/>
</dbReference>
<dbReference type="SUPFAM" id="SSF53474">
    <property type="entry name" value="alpha/beta-Hydrolases"/>
    <property type="match status" value="1"/>
</dbReference>
<dbReference type="OrthoDB" id="9771666at2"/>
<feature type="domain" description="BD-FAE-like" evidence="3">
    <location>
        <begin position="56"/>
        <end position="164"/>
    </location>
</feature>
<evidence type="ECO:0000256" key="2">
    <source>
        <dbReference type="ARBA" id="ARBA00022801"/>
    </source>
</evidence>
<proteinExistence type="inferred from homology"/>
<evidence type="ECO:0000313" key="4">
    <source>
        <dbReference type="EMBL" id="TFZ82414.1"/>
    </source>
</evidence>
<dbReference type="PANTHER" id="PTHR48081">
    <property type="entry name" value="AB HYDROLASE SUPERFAMILY PROTEIN C4A8.06C"/>
    <property type="match status" value="1"/>
</dbReference>
<dbReference type="PANTHER" id="PTHR48081:SF33">
    <property type="entry name" value="KYNURENINE FORMAMIDASE"/>
    <property type="match status" value="1"/>
</dbReference>
<dbReference type="InterPro" id="IPR002168">
    <property type="entry name" value="Lipase_GDXG_HIS_AS"/>
</dbReference>
<dbReference type="Proteomes" id="UP000297890">
    <property type="component" value="Unassembled WGS sequence"/>
</dbReference>
<comment type="similarity">
    <text evidence="1">Belongs to the 'GDXG' lipolytic enzyme family.</text>
</comment>
<organism evidence="4 5">
    <name type="scientific">Candidatus Macondimonas diazotrophica</name>
    <dbReference type="NCBI Taxonomy" id="2305248"/>
    <lineage>
        <taxon>Bacteria</taxon>
        <taxon>Pseudomonadati</taxon>
        <taxon>Pseudomonadota</taxon>
        <taxon>Gammaproteobacteria</taxon>
        <taxon>Chromatiales</taxon>
        <taxon>Ectothiorhodospiraceae</taxon>
        <taxon>Candidatus Macondimonas</taxon>
    </lineage>
</organism>
<accession>A0A4Z0F7V0</accession>
<comment type="caution">
    <text evidence="4">The sequence shown here is derived from an EMBL/GenBank/DDBJ whole genome shotgun (WGS) entry which is preliminary data.</text>
</comment>
<dbReference type="Pfam" id="PF20434">
    <property type="entry name" value="BD-FAE"/>
    <property type="match status" value="1"/>
</dbReference>
<name>A0A4Z0F7V0_9GAMM</name>
<dbReference type="GO" id="GO:0016787">
    <property type="term" value="F:hydrolase activity"/>
    <property type="evidence" value="ECO:0007669"/>
    <property type="project" value="UniProtKB-KW"/>
</dbReference>
<evidence type="ECO:0000256" key="1">
    <source>
        <dbReference type="ARBA" id="ARBA00010515"/>
    </source>
</evidence>